<proteinExistence type="predicted"/>
<dbReference type="STRING" id="177437.HRM2_14440"/>
<dbReference type="PANTHER" id="PTHR44591:SF3">
    <property type="entry name" value="RESPONSE REGULATORY DOMAIN-CONTAINING PROTEIN"/>
    <property type="match status" value="1"/>
</dbReference>
<feature type="modified residue" description="4-aspartylphosphate" evidence="2">
    <location>
        <position position="4"/>
    </location>
</feature>
<organism evidence="4 5">
    <name type="scientific">Desulforapulum autotrophicum (strain ATCC 43914 / DSM 3382 / VKM B-1955 / HRM2)</name>
    <name type="common">Desulfobacterium autotrophicum</name>
    <dbReference type="NCBI Taxonomy" id="177437"/>
    <lineage>
        <taxon>Bacteria</taxon>
        <taxon>Pseudomonadati</taxon>
        <taxon>Thermodesulfobacteriota</taxon>
        <taxon>Desulfobacteria</taxon>
        <taxon>Desulfobacterales</taxon>
        <taxon>Desulfobacteraceae</taxon>
        <taxon>Desulforapulum</taxon>
    </lineage>
</organism>
<dbReference type="AlphaFoldDB" id="C0Q9I9"/>
<evidence type="ECO:0000313" key="4">
    <source>
        <dbReference type="EMBL" id="ACN14553.1"/>
    </source>
</evidence>
<evidence type="ECO:0000259" key="3">
    <source>
        <dbReference type="PROSITE" id="PS50110"/>
    </source>
</evidence>
<sequence length="73" mass="8133">MVTDMAMPGMTGDILARHLKACKKDIPVILCTGFSEKISQGTYHESDIDEFLMKPFSIAKFIGTVRKILDNRG</sequence>
<keyword evidence="1 2" id="KW-0597">Phosphoprotein</keyword>
<dbReference type="Gene3D" id="3.40.50.2300">
    <property type="match status" value="1"/>
</dbReference>
<dbReference type="PROSITE" id="PS50110">
    <property type="entry name" value="RESPONSE_REGULATORY"/>
    <property type="match status" value="1"/>
</dbReference>
<evidence type="ECO:0000313" key="5">
    <source>
        <dbReference type="Proteomes" id="UP000000442"/>
    </source>
</evidence>
<dbReference type="GO" id="GO:0000160">
    <property type="term" value="P:phosphorelay signal transduction system"/>
    <property type="evidence" value="ECO:0007669"/>
    <property type="project" value="InterPro"/>
</dbReference>
<feature type="domain" description="Response regulatory" evidence="3">
    <location>
        <begin position="1"/>
        <end position="69"/>
    </location>
</feature>
<name>C0Q9I9_DESAH</name>
<dbReference type="PANTHER" id="PTHR44591">
    <property type="entry name" value="STRESS RESPONSE REGULATOR PROTEIN 1"/>
    <property type="match status" value="1"/>
</dbReference>
<gene>
    <name evidence="4" type="ordered locus">HRM2_14440</name>
</gene>
<dbReference type="Proteomes" id="UP000000442">
    <property type="component" value="Chromosome"/>
</dbReference>
<dbReference type="KEGG" id="dat:HRM2_14440"/>
<dbReference type="SUPFAM" id="SSF52172">
    <property type="entry name" value="CheY-like"/>
    <property type="match status" value="1"/>
</dbReference>
<keyword evidence="5" id="KW-1185">Reference proteome</keyword>
<evidence type="ECO:0000256" key="2">
    <source>
        <dbReference type="PROSITE-ProRule" id="PRU00169"/>
    </source>
</evidence>
<protein>
    <submittedName>
        <fullName evidence="4">Transcriptional regulator (OmpR family protein)</fullName>
    </submittedName>
</protein>
<dbReference type="InterPro" id="IPR050595">
    <property type="entry name" value="Bact_response_regulator"/>
</dbReference>
<evidence type="ECO:0000256" key="1">
    <source>
        <dbReference type="ARBA" id="ARBA00022553"/>
    </source>
</evidence>
<dbReference type="eggNOG" id="COG3437">
    <property type="taxonomic scope" value="Bacteria"/>
</dbReference>
<reference evidence="4 5" key="1">
    <citation type="journal article" date="2009" name="Environ. Microbiol.">
        <title>Genome sequence of Desulfobacterium autotrophicum HRM2, a marine sulfate reducer oxidizing organic carbon completely to carbon dioxide.</title>
        <authorList>
            <person name="Strittmatter A.W."/>
            <person name="Liesegang H."/>
            <person name="Rabus R."/>
            <person name="Decker I."/>
            <person name="Amann J."/>
            <person name="Andres S."/>
            <person name="Henne A."/>
            <person name="Fricke W.F."/>
            <person name="Martinez-Arias R."/>
            <person name="Bartels D."/>
            <person name="Goesmann A."/>
            <person name="Krause L."/>
            <person name="Puehler A."/>
            <person name="Klenk H.P."/>
            <person name="Richter M."/>
            <person name="Schuler M."/>
            <person name="Gloeckner F.O."/>
            <person name="Meyerdierks A."/>
            <person name="Gottschalk G."/>
            <person name="Amann R."/>
        </authorList>
    </citation>
    <scope>NUCLEOTIDE SEQUENCE [LARGE SCALE GENOMIC DNA]</scope>
    <source>
        <strain evidence="5">ATCC 43914 / DSM 3382 / HRM2</strain>
    </source>
</reference>
<dbReference type="HOGENOM" id="CLU_000445_69_8_7"/>
<accession>C0Q9I9</accession>
<dbReference type="EMBL" id="CP001087">
    <property type="protein sequence ID" value="ACN14553.1"/>
    <property type="molecule type" value="Genomic_DNA"/>
</dbReference>
<dbReference type="InterPro" id="IPR011006">
    <property type="entry name" value="CheY-like_superfamily"/>
</dbReference>
<dbReference type="Pfam" id="PF00072">
    <property type="entry name" value="Response_reg"/>
    <property type="match status" value="1"/>
</dbReference>
<dbReference type="InterPro" id="IPR001789">
    <property type="entry name" value="Sig_transdc_resp-reg_receiver"/>
</dbReference>